<comment type="caution">
    <text evidence="1">The sequence shown here is derived from an EMBL/GenBank/DDBJ whole genome shotgun (WGS) entry which is preliminary data.</text>
</comment>
<dbReference type="OrthoDB" id="3796310at2759"/>
<accession>A0A9P9D939</accession>
<proteinExistence type="predicted"/>
<dbReference type="Proteomes" id="UP000700596">
    <property type="component" value="Unassembled WGS sequence"/>
</dbReference>
<dbReference type="EMBL" id="JAGMWT010000015">
    <property type="protein sequence ID" value="KAH7116010.1"/>
    <property type="molecule type" value="Genomic_DNA"/>
</dbReference>
<evidence type="ECO:0000313" key="1">
    <source>
        <dbReference type="EMBL" id="KAH7116010.1"/>
    </source>
</evidence>
<organism evidence="1 2">
    <name type="scientific">Dendryphion nanum</name>
    <dbReference type="NCBI Taxonomy" id="256645"/>
    <lineage>
        <taxon>Eukaryota</taxon>
        <taxon>Fungi</taxon>
        <taxon>Dikarya</taxon>
        <taxon>Ascomycota</taxon>
        <taxon>Pezizomycotina</taxon>
        <taxon>Dothideomycetes</taxon>
        <taxon>Pleosporomycetidae</taxon>
        <taxon>Pleosporales</taxon>
        <taxon>Torulaceae</taxon>
        <taxon>Dendryphion</taxon>
    </lineage>
</organism>
<name>A0A9P9D939_9PLEO</name>
<protein>
    <submittedName>
        <fullName evidence="1">Uncharacterized protein</fullName>
    </submittedName>
</protein>
<keyword evidence="2" id="KW-1185">Reference proteome</keyword>
<evidence type="ECO:0000313" key="2">
    <source>
        <dbReference type="Proteomes" id="UP000700596"/>
    </source>
</evidence>
<dbReference type="AlphaFoldDB" id="A0A9P9D939"/>
<reference evidence="1" key="1">
    <citation type="journal article" date="2021" name="Nat. Commun.">
        <title>Genetic determinants of endophytism in the Arabidopsis root mycobiome.</title>
        <authorList>
            <person name="Mesny F."/>
            <person name="Miyauchi S."/>
            <person name="Thiergart T."/>
            <person name="Pickel B."/>
            <person name="Atanasova L."/>
            <person name="Karlsson M."/>
            <person name="Huettel B."/>
            <person name="Barry K.W."/>
            <person name="Haridas S."/>
            <person name="Chen C."/>
            <person name="Bauer D."/>
            <person name="Andreopoulos W."/>
            <person name="Pangilinan J."/>
            <person name="LaButti K."/>
            <person name="Riley R."/>
            <person name="Lipzen A."/>
            <person name="Clum A."/>
            <person name="Drula E."/>
            <person name="Henrissat B."/>
            <person name="Kohler A."/>
            <person name="Grigoriev I.V."/>
            <person name="Martin F.M."/>
            <person name="Hacquard S."/>
        </authorList>
    </citation>
    <scope>NUCLEOTIDE SEQUENCE</scope>
    <source>
        <strain evidence="1">MPI-CAGE-CH-0243</strain>
    </source>
</reference>
<sequence length="301" mass="33869">MGYFRTLKEAMLGQRPEASLSRSPLDSPPPYKDVPSSRIAYMGIEGGNCQDAKASNDECSQEYKFAIPAQPPLPLAPPIVPIAMSKKNGLGKRQYGGKRYKFAQLQKYLIEIITFRIEANLMLVREALDADDNTKPTPISYGSILTDSEKTELMQLATAIDRLYDKYRSKEWVASSEADRESVKTGILKPLEYMKRYFCHADIMELIATYPKHQCDPSKRALAINRSRGKISFSSKEDKTSLAGLEGLIDIISPNGDVRMVLGEALIDLRKRIGVKSIEAKHWLLIDRSNMDKMCELLRAE</sequence>
<gene>
    <name evidence="1" type="ORF">B0J11DRAFT_115268</name>
</gene>